<name>A0AAE1IGR7_9HYPO</name>
<evidence type="ECO:0000313" key="1">
    <source>
        <dbReference type="EMBL" id="KAK4075381.1"/>
    </source>
</evidence>
<dbReference type="AlphaFoldDB" id="A0AAE1IGR7"/>
<proteinExistence type="predicted"/>
<accession>A0AAE1IGR7</accession>
<protein>
    <submittedName>
        <fullName evidence="1">Uncharacterized protein</fullName>
    </submittedName>
</protein>
<dbReference type="Proteomes" id="UP001273209">
    <property type="component" value="Unassembled WGS sequence"/>
</dbReference>
<gene>
    <name evidence="1" type="ORF">Triagg1_4502</name>
</gene>
<dbReference type="PANTHER" id="PTHR36156:SF2">
    <property type="entry name" value="CUPIN TYPE-2 DOMAIN-CONTAINING PROTEIN"/>
    <property type="match status" value="1"/>
</dbReference>
<dbReference type="PANTHER" id="PTHR36156">
    <property type="entry name" value="SLR2101 PROTEIN"/>
    <property type="match status" value="1"/>
</dbReference>
<dbReference type="RefSeq" id="XP_062756519.1">
    <property type="nucleotide sequence ID" value="XM_062898913.1"/>
</dbReference>
<dbReference type="GeneID" id="87918818"/>
<dbReference type="EMBL" id="JAWRVG010000014">
    <property type="protein sequence ID" value="KAK4075381.1"/>
    <property type="molecule type" value="Genomic_DNA"/>
</dbReference>
<dbReference type="InterPro" id="IPR047142">
    <property type="entry name" value="OryJ/VirC-like"/>
</dbReference>
<sequence length="104" mass="11271">MSSTYESASAPAQTGLPPIRRVITTHDNDGNAVISEEIPQTLQGVEVPGTVIYLGYALNQSPDVLNNDQDLKEYEDRLPHDVGISIPRGTVLRVSDFLPGQSHS</sequence>
<dbReference type="Gene3D" id="2.20.70.150">
    <property type="match status" value="1"/>
</dbReference>
<comment type="caution">
    <text evidence="1">The sequence shown here is derived from an EMBL/GenBank/DDBJ whole genome shotgun (WGS) entry which is preliminary data.</text>
</comment>
<keyword evidence="2" id="KW-1185">Reference proteome</keyword>
<organism evidence="1 2">
    <name type="scientific">Trichoderma aggressivum f. europaeum</name>
    <dbReference type="NCBI Taxonomy" id="173218"/>
    <lineage>
        <taxon>Eukaryota</taxon>
        <taxon>Fungi</taxon>
        <taxon>Dikarya</taxon>
        <taxon>Ascomycota</taxon>
        <taxon>Pezizomycotina</taxon>
        <taxon>Sordariomycetes</taxon>
        <taxon>Hypocreomycetidae</taxon>
        <taxon>Hypocreales</taxon>
        <taxon>Hypocreaceae</taxon>
        <taxon>Trichoderma</taxon>
    </lineage>
</organism>
<evidence type="ECO:0000313" key="2">
    <source>
        <dbReference type="Proteomes" id="UP001273209"/>
    </source>
</evidence>
<reference evidence="1" key="1">
    <citation type="submission" date="2023-11" db="EMBL/GenBank/DDBJ databases">
        <title>The genome sequences of three competitors of mushroom-forming fungi.</title>
        <authorList>
            <person name="Beijen E."/>
            <person name="Ohm R.A."/>
        </authorList>
    </citation>
    <scope>NUCLEOTIDE SEQUENCE</scope>
    <source>
        <strain evidence="1">CBS 100526</strain>
    </source>
</reference>